<keyword evidence="3" id="KW-1185">Reference proteome</keyword>
<dbReference type="EMBL" id="AP018316">
    <property type="protein sequence ID" value="BAZ85442.1"/>
    <property type="molecule type" value="Genomic_DNA"/>
</dbReference>
<dbReference type="Proteomes" id="UP000218702">
    <property type="component" value="Chromosome"/>
</dbReference>
<evidence type="ECO:0000256" key="1">
    <source>
        <dbReference type="SAM" id="Phobius"/>
    </source>
</evidence>
<protein>
    <submittedName>
        <fullName evidence="2">Uncharacterized protein</fullName>
    </submittedName>
</protein>
<proteinExistence type="predicted"/>
<reference evidence="2 3" key="1">
    <citation type="submission" date="2017-06" db="EMBL/GenBank/DDBJ databases">
        <title>Genome sequencing of cyanobaciteial culture collection at National Institute for Environmental Studies (NIES).</title>
        <authorList>
            <person name="Hirose Y."/>
            <person name="Shimura Y."/>
            <person name="Fujisawa T."/>
            <person name="Nakamura Y."/>
            <person name="Kawachi M."/>
        </authorList>
    </citation>
    <scope>NUCLEOTIDE SEQUENCE [LARGE SCALE GENOMIC DNA]</scope>
    <source>
        <strain evidence="2 3">NIES-806</strain>
    </source>
</reference>
<keyword evidence="1" id="KW-0472">Membrane</keyword>
<feature type="transmembrane region" description="Helical" evidence="1">
    <location>
        <begin position="6"/>
        <end position="23"/>
    </location>
</feature>
<sequence>MVTIVVLINIFISILLFYLAEKLRKAKNTLALITDIFNQYEYASYAALHRLPDNIYLAREKIGNFHLENQLFKQKIQQFRQIISLIVLVRQISQGSFSVPYLNLKNPSKLG</sequence>
<keyword evidence="1" id="KW-1133">Transmembrane helix</keyword>
<dbReference type="KEGG" id="dcm:NIES806_16450"/>
<keyword evidence="1" id="KW-0812">Transmembrane</keyword>
<dbReference type="AlphaFoldDB" id="A0A1Z4V1Q0"/>
<gene>
    <name evidence="2" type="ORF">NIES806_16450</name>
</gene>
<dbReference type="OrthoDB" id="582659at2"/>
<evidence type="ECO:0000313" key="3">
    <source>
        <dbReference type="Proteomes" id="UP000218702"/>
    </source>
</evidence>
<organism evidence="2 3">
    <name type="scientific">Dolichospermum compactum NIES-806</name>
    <dbReference type="NCBI Taxonomy" id="1973481"/>
    <lineage>
        <taxon>Bacteria</taxon>
        <taxon>Bacillati</taxon>
        <taxon>Cyanobacteriota</taxon>
        <taxon>Cyanophyceae</taxon>
        <taxon>Nostocales</taxon>
        <taxon>Aphanizomenonaceae</taxon>
        <taxon>Dolichospermum</taxon>
        <taxon>Dolichospermum compactum</taxon>
    </lineage>
</organism>
<evidence type="ECO:0000313" key="2">
    <source>
        <dbReference type="EMBL" id="BAZ85442.1"/>
    </source>
</evidence>
<accession>A0A1Z4V1Q0</accession>
<dbReference type="RefSeq" id="WP_096666140.1">
    <property type="nucleotide sequence ID" value="NZ_AP018316.1"/>
</dbReference>
<name>A0A1Z4V1Q0_9CYAN</name>